<dbReference type="AlphaFoldDB" id="A0A0C2T224"/>
<proteinExistence type="predicted"/>
<gene>
    <name evidence="1" type="ORF">M378DRAFT_918864</name>
</gene>
<organism evidence="1 2">
    <name type="scientific">Amanita muscaria (strain Koide BX008)</name>
    <dbReference type="NCBI Taxonomy" id="946122"/>
    <lineage>
        <taxon>Eukaryota</taxon>
        <taxon>Fungi</taxon>
        <taxon>Dikarya</taxon>
        <taxon>Basidiomycota</taxon>
        <taxon>Agaricomycotina</taxon>
        <taxon>Agaricomycetes</taxon>
        <taxon>Agaricomycetidae</taxon>
        <taxon>Agaricales</taxon>
        <taxon>Pluteineae</taxon>
        <taxon>Amanitaceae</taxon>
        <taxon>Amanita</taxon>
    </lineage>
</organism>
<name>A0A0C2T224_AMAMK</name>
<dbReference type="HOGENOM" id="CLU_2290985_0_0_1"/>
<sequence length="101" mass="11295">MFTHLITFLMSASIIGRKDGSLVLSQLSVTYCCSGLQTLNRLDCLLGRKLVLWPAAASDLQSIMRLFFMLTECNVVNLFHLCRFRSSRSDIAAGATFPSFR</sequence>
<evidence type="ECO:0000313" key="2">
    <source>
        <dbReference type="Proteomes" id="UP000054549"/>
    </source>
</evidence>
<reference evidence="1 2" key="1">
    <citation type="submission" date="2014-04" db="EMBL/GenBank/DDBJ databases">
        <title>Evolutionary Origins and Diversification of the Mycorrhizal Mutualists.</title>
        <authorList>
            <consortium name="DOE Joint Genome Institute"/>
            <consortium name="Mycorrhizal Genomics Consortium"/>
            <person name="Kohler A."/>
            <person name="Kuo A."/>
            <person name="Nagy L.G."/>
            <person name="Floudas D."/>
            <person name="Copeland A."/>
            <person name="Barry K.W."/>
            <person name="Cichocki N."/>
            <person name="Veneault-Fourrey C."/>
            <person name="LaButti K."/>
            <person name="Lindquist E.A."/>
            <person name="Lipzen A."/>
            <person name="Lundell T."/>
            <person name="Morin E."/>
            <person name="Murat C."/>
            <person name="Riley R."/>
            <person name="Ohm R."/>
            <person name="Sun H."/>
            <person name="Tunlid A."/>
            <person name="Henrissat B."/>
            <person name="Grigoriev I.V."/>
            <person name="Hibbett D.S."/>
            <person name="Martin F."/>
        </authorList>
    </citation>
    <scope>NUCLEOTIDE SEQUENCE [LARGE SCALE GENOMIC DNA]</scope>
    <source>
        <strain evidence="1 2">Koide BX008</strain>
    </source>
</reference>
<dbReference type="Proteomes" id="UP000054549">
    <property type="component" value="Unassembled WGS sequence"/>
</dbReference>
<dbReference type="EMBL" id="KN818298">
    <property type="protein sequence ID" value="KIL60499.1"/>
    <property type="molecule type" value="Genomic_DNA"/>
</dbReference>
<evidence type="ECO:0000313" key="1">
    <source>
        <dbReference type="EMBL" id="KIL60499.1"/>
    </source>
</evidence>
<accession>A0A0C2T224</accession>
<keyword evidence="2" id="KW-1185">Reference proteome</keyword>
<dbReference type="InParanoid" id="A0A0C2T224"/>
<protein>
    <submittedName>
        <fullName evidence="1">Uncharacterized protein</fullName>
    </submittedName>
</protein>